<keyword evidence="6" id="KW-1185">Reference proteome</keyword>
<organism evidence="5 6">
    <name type="scientific">Stemphylium lycopersici</name>
    <name type="common">Tomato gray leaf spot disease fungus</name>
    <name type="synonym">Thyrospora lycopersici</name>
    <dbReference type="NCBI Taxonomy" id="183478"/>
    <lineage>
        <taxon>Eukaryota</taxon>
        <taxon>Fungi</taxon>
        <taxon>Dikarya</taxon>
        <taxon>Ascomycota</taxon>
        <taxon>Pezizomycotina</taxon>
        <taxon>Dothideomycetes</taxon>
        <taxon>Pleosporomycetidae</taxon>
        <taxon>Pleosporales</taxon>
        <taxon>Pleosporineae</taxon>
        <taxon>Pleosporaceae</taxon>
        <taxon>Stemphylium</taxon>
    </lineage>
</organism>
<gene>
    <name evidence="5" type="ORF">DDE83_003377</name>
</gene>
<dbReference type="GO" id="GO:0016491">
    <property type="term" value="F:oxidoreductase activity"/>
    <property type="evidence" value="ECO:0007669"/>
    <property type="project" value="UniProtKB-KW"/>
</dbReference>
<dbReference type="STRING" id="183478.A0A364N7W5"/>
<dbReference type="EMBL" id="QGDH01000038">
    <property type="protein sequence ID" value="RAR13243.1"/>
    <property type="molecule type" value="Genomic_DNA"/>
</dbReference>
<dbReference type="PANTHER" id="PTHR47706">
    <property type="entry name" value="NMRA-LIKE FAMILY PROTEIN"/>
    <property type="match status" value="1"/>
</dbReference>
<dbReference type="InterPro" id="IPR016040">
    <property type="entry name" value="NAD(P)-bd_dom"/>
</dbReference>
<protein>
    <submittedName>
        <fullName evidence="5">Isoflavone reductase family protein CipA</fullName>
    </submittedName>
</protein>
<dbReference type="Pfam" id="PF13460">
    <property type="entry name" value="NAD_binding_10"/>
    <property type="match status" value="1"/>
</dbReference>
<evidence type="ECO:0000256" key="2">
    <source>
        <dbReference type="ARBA" id="ARBA00022857"/>
    </source>
</evidence>
<dbReference type="Gene3D" id="3.40.50.720">
    <property type="entry name" value="NAD(P)-binding Rossmann-like Domain"/>
    <property type="match status" value="1"/>
</dbReference>
<evidence type="ECO:0000313" key="5">
    <source>
        <dbReference type="EMBL" id="RAR13243.1"/>
    </source>
</evidence>
<feature type="domain" description="NAD(P)-binding" evidence="4">
    <location>
        <begin position="12"/>
        <end position="155"/>
    </location>
</feature>
<accession>A0A364N7W5</accession>
<dbReference type="Proteomes" id="UP000249619">
    <property type="component" value="Unassembled WGS sequence"/>
</dbReference>
<proteinExistence type="inferred from homology"/>
<reference evidence="6" key="1">
    <citation type="submission" date="2018-05" db="EMBL/GenBank/DDBJ databases">
        <title>Draft genome sequence of Stemphylium lycopersici strain CIDEFI 213.</title>
        <authorList>
            <person name="Medina R."/>
            <person name="Franco M.E.E."/>
            <person name="Lucentini C.G."/>
            <person name="Saparrat M.C.N."/>
            <person name="Balatti P.A."/>
        </authorList>
    </citation>
    <scope>NUCLEOTIDE SEQUENCE [LARGE SCALE GENOMIC DNA]</scope>
    <source>
        <strain evidence="6">CIDEFI 213</strain>
    </source>
</reference>
<dbReference type="SUPFAM" id="SSF51735">
    <property type="entry name" value="NAD(P)-binding Rossmann-fold domains"/>
    <property type="match status" value="1"/>
</dbReference>
<comment type="caution">
    <text evidence="5">The sequence shown here is derived from an EMBL/GenBank/DDBJ whole genome shotgun (WGS) entry which is preliminary data.</text>
</comment>
<evidence type="ECO:0000313" key="6">
    <source>
        <dbReference type="Proteomes" id="UP000249619"/>
    </source>
</evidence>
<dbReference type="PANTHER" id="PTHR47706:SF1">
    <property type="entry name" value="CIPA-LIKE, PUTATIVE (AFU_ORTHOLOGUE AFUA_1G12460)-RELATED"/>
    <property type="match status" value="1"/>
</dbReference>
<evidence type="ECO:0000259" key="4">
    <source>
        <dbReference type="Pfam" id="PF13460"/>
    </source>
</evidence>
<keyword evidence="2" id="KW-0521">NADP</keyword>
<evidence type="ECO:0000256" key="1">
    <source>
        <dbReference type="ARBA" id="ARBA00005725"/>
    </source>
</evidence>
<keyword evidence="3" id="KW-0560">Oxidoreductase</keyword>
<dbReference type="InterPro" id="IPR051609">
    <property type="entry name" value="NmrA/Isoflavone_reductase-like"/>
</dbReference>
<dbReference type="AlphaFoldDB" id="A0A364N7W5"/>
<dbReference type="Gene3D" id="3.90.25.10">
    <property type="entry name" value="UDP-galactose 4-epimerase, domain 1"/>
    <property type="match status" value="1"/>
</dbReference>
<sequence>MSQTITKVALAGATGSLGSRILAALLDAKFEVTVIARKEGQQLPSGVAAKVVDTGSVAAIAGAMHGQDALVDATSGPDPSLQGRFIEAAIESGIYRIVMNEFSADPQDAKARSPLVFHAKSNAFEQIKKVAAEGKLTYTTISNSAFLDWNLRTGFINIDIFNKKVQYMNDGMRPFPWTMLSSVGTAVANVLKMAEQTQNRSFYISNIIKSQKQMANLAKESLGSEGWEETHQDMDQKLKNATADMMAGKVDMQVIGDMIRWSVSACPATRWEQIGDNELLGVRSMTDDEVRNLIVNIATQA</sequence>
<comment type="similarity">
    <text evidence="1">Belongs to the NmrA-type oxidoreductase family. Isoflavone reductase subfamily.</text>
</comment>
<dbReference type="InterPro" id="IPR036291">
    <property type="entry name" value="NAD(P)-bd_dom_sf"/>
</dbReference>
<evidence type="ECO:0000256" key="3">
    <source>
        <dbReference type="ARBA" id="ARBA00023002"/>
    </source>
</evidence>
<name>A0A364N7W5_STELY</name>